<keyword evidence="4" id="KW-0472">Membrane</keyword>
<sequence>MPLTVNIELSDKDLEHFNRAIDKARELGEGKSNQEVVQGAMDLLEKAQQSEPPEFVKQRLLLLDTLIAMIRDEGWALSGEDAQHVRSALTYFSVPGDAIPDHVPVLGFLDDAIMIELCARELRHEIDAYADFIEYRQREADRRGLKPDTVGRADWLDSRREELQDRMRRRRGREGGSGFGTGYGSSSGYGAASTSYTGGWRPGLFKFG</sequence>
<evidence type="ECO:0000313" key="8">
    <source>
        <dbReference type="Proteomes" id="UP001251524"/>
    </source>
</evidence>
<evidence type="ECO:0000256" key="5">
    <source>
        <dbReference type="SAM" id="MobiDB-lite"/>
    </source>
</evidence>
<feature type="region of interest" description="Disordered" evidence="5">
    <location>
        <begin position="166"/>
        <end position="190"/>
    </location>
</feature>
<evidence type="ECO:0000313" key="7">
    <source>
        <dbReference type="EMBL" id="MDR7134585.1"/>
    </source>
</evidence>
<evidence type="ECO:0000256" key="4">
    <source>
        <dbReference type="ARBA" id="ARBA00023136"/>
    </source>
</evidence>
<feature type="domain" description="DUF1232" evidence="6">
    <location>
        <begin position="87"/>
        <end position="115"/>
    </location>
</feature>
<comment type="caution">
    <text evidence="7">The sequence shown here is derived from an EMBL/GenBank/DDBJ whole genome shotgun (WGS) entry which is preliminary data.</text>
</comment>
<reference evidence="7 8" key="1">
    <citation type="submission" date="2023-07" db="EMBL/GenBank/DDBJ databases">
        <title>Sorghum-associated microbial communities from plants grown in Nebraska, USA.</title>
        <authorList>
            <person name="Schachtman D."/>
        </authorList>
    </citation>
    <scope>NUCLEOTIDE SEQUENCE [LARGE SCALE GENOMIC DNA]</scope>
    <source>
        <strain evidence="7 8">BE198</strain>
    </source>
</reference>
<gene>
    <name evidence="7" type="ORF">J2X06_001769</name>
</gene>
<dbReference type="InterPro" id="IPR010652">
    <property type="entry name" value="DUF1232"/>
</dbReference>
<evidence type="ECO:0000256" key="1">
    <source>
        <dbReference type="ARBA" id="ARBA00004127"/>
    </source>
</evidence>
<evidence type="ECO:0000256" key="2">
    <source>
        <dbReference type="ARBA" id="ARBA00022692"/>
    </source>
</evidence>
<evidence type="ECO:0000259" key="6">
    <source>
        <dbReference type="Pfam" id="PF06803"/>
    </source>
</evidence>
<dbReference type="RefSeq" id="WP_310060995.1">
    <property type="nucleotide sequence ID" value="NZ_JAVDVY010000001.1"/>
</dbReference>
<organism evidence="7 8">
    <name type="scientific">Lysobacter niastensis</name>
    <dbReference type="NCBI Taxonomy" id="380629"/>
    <lineage>
        <taxon>Bacteria</taxon>
        <taxon>Pseudomonadati</taxon>
        <taxon>Pseudomonadota</taxon>
        <taxon>Gammaproteobacteria</taxon>
        <taxon>Lysobacterales</taxon>
        <taxon>Lysobacteraceae</taxon>
        <taxon>Lysobacter</taxon>
    </lineage>
</organism>
<evidence type="ECO:0000256" key="3">
    <source>
        <dbReference type="ARBA" id="ARBA00022989"/>
    </source>
</evidence>
<proteinExistence type="predicted"/>
<accession>A0ABU1WAF1</accession>
<feature type="compositionally biased region" description="Gly residues" evidence="5">
    <location>
        <begin position="175"/>
        <end position="187"/>
    </location>
</feature>
<keyword evidence="3" id="KW-1133">Transmembrane helix</keyword>
<protein>
    <submittedName>
        <fullName evidence="7">Uncharacterized membrane protein YkvA (DUF1232 family)</fullName>
    </submittedName>
</protein>
<comment type="subcellular location">
    <subcellularLocation>
        <location evidence="1">Endomembrane system</location>
        <topology evidence="1">Multi-pass membrane protein</topology>
    </subcellularLocation>
</comment>
<keyword evidence="2" id="KW-0812">Transmembrane</keyword>
<dbReference type="Pfam" id="PF06803">
    <property type="entry name" value="DUF1232"/>
    <property type="match status" value="1"/>
</dbReference>
<dbReference type="Proteomes" id="UP001251524">
    <property type="component" value="Unassembled WGS sequence"/>
</dbReference>
<name>A0ABU1WAF1_9GAMM</name>
<dbReference type="EMBL" id="JAVDVY010000001">
    <property type="protein sequence ID" value="MDR7134585.1"/>
    <property type="molecule type" value="Genomic_DNA"/>
</dbReference>
<keyword evidence="8" id="KW-1185">Reference proteome</keyword>